<dbReference type="InterPro" id="IPR029063">
    <property type="entry name" value="SAM-dependent_MTases_sf"/>
</dbReference>
<dbReference type="GO" id="GO:0046983">
    <property type="term" value="F:protein dimerization activity"/>
    <property type="evidence" value="ECO:0007669"/>
    <property type="project" value="InterPro"/>
</dbReference>
<dbReference type="SUPFAM" id="SSF53335">
    <property type="entry name" value="S-adenosyl-L-methionine-dependent methyltransferases"/>
    <property type="match status" value="1"/>
</dbReference>
<dbReference type="InterPro" id="IPR016461">
    <property type="entry name" value="COMT-like"/>
</dbReference>
<evidence type="ECO:0000256" key="1">
    <source>
        <dbReference type="ARBA" id="ARBA00022603"/>
    </source>
</evidence>
<feature type="domain" description="O-methyltransferase dimerisation" evidence="6">
    <location>
        <begin position="43"/>
        <end position="108"/>
    </location>
</feature>
<feature type="active site" description="Proton acceptor" evidence="4">
    <location>
        <position position="286"/>
    </location>
</feature>
<dbReference type="Pfam" id="PF00891">
    <property type="entry name" value="Methyltransf_2"/>
    <property type="match status" value="1"/>
</dbReference>
<evidence type="ECO:0008006" key="9">
    <source>
        <dbReference type="Google" id="ProtNLM"/>
    </source>
</evidence>
<dbReference type="PROSITE" id="PS51683">
    <property type="entry name" value="SAM_OMT_II"/>
    <property type="match status" value="1"/>
</dbReference>
<dbReference type="InterPro" id="IPR012967">
    <property type="entry name" value="COMT_dimerisation"/>
</dbReference>
<keyword evidence="8" id="KW-1185">Reference proteome</keyword>
<dbReference type="EMBL" id="CAJPDS010000050">
    <property type="protein sequence ID" value="CAF9928996.1"/>
    <property type="molecule type" value="Genomic_DNA"/>
</dbReference>
<reference evidence="7" key="1">
    <citation type="submission" date="2021-03" db="EMBL/GenBank/DDBJ databases">
        <authorList>
            <person name="Tagirdzhanova G."/>
        </authorList>
    </citation>
    <scope>NUCLEOTIDE SEQUENCE</scope>
</reference>
<dbReference type="GO" id="GO:0008171">
    <property type="term" value="F:O-methyltransferase activity"/>
    <property type="evidence" value="ECO:0007669"/>
    <property type="project" value="InterPro"/>
</dbReference>
<evidence type="ECO:0000256" key="2">
    <source>
        <dbReference type="ARBA" id="ARBA00022679"/>
    </source>
</evidence>
<dbReference type="Pfam" id="PF08100">
    <property type="entry name" value="Dimerisation"/>
    <property type="match status" value="1"/>
</dbReference>
<evidence type="ECO:0000256" key="4">
    <source>
        <dbReference type="PIRSR" id="PIRSR005739-1"/>
    </source>
</evidence>
<evidence type="ECO:0000259" key="6">
    <source>
        <dbReference type="Pfam" id="PF08100"/>
    </source>
</evidence>
<name>A0A8H3FQM7_9LECA</name>
<sequence length="378" mass="42500">MSALPESKNMDRVRVDEASRLKLQDSLRSAAEAMETPNDTMLRLFNGALEVPMIKAGCDIGLFKTLVASQTPMTTAEIANNTKADPALLARILRYLAATRFITETGKDQFGANLSTQSLADPAIEGSLYYIFTISIPAYLALPEFLRQTSFQTPPGTKCAWQQSVKTDMDFFPYYKQYPEQLSYFQKLMSVPRDGEWFDVVSFAEEAANVSSDRALFVDIGGSIGHQSKRLRLKYPTLPGRVIVQDLPESVNVAPPAPGVEFMAYDFFTPQPVHGARFYYMRTVLHDWDEENSIKILKNTAAAMGADSQLLIDEMALPNKGVHWWSTCLDLHMYTMLNALERTVDQWHELLAKADLKIVEIRTYASVMNNAIIVVERK</sequence>
<dbReference type="PANTHER" id="PTHR43712">
    <property type="entry name" value="PUTATIVE (AFU_ORTHOLOGUE AFUA_4G14580)-RELATED"/>
    <property type="match status" value="1"/>
</dbReference>
<evidence type="ECO:0000313" key="7">
    <source>
        <dbReference type="EMBL" id="CAF9928996.1"/>
    </source>
</evidence>
<dbReference type="OrthoDB" id="2410195at2759"/>
<dbReference type="Gene3D" id="1.10.10.10">
    <property type="entry name" value="Winged helix-like DNA-binding domain superfamily/Winged helix DNA-binding domain"/>
    <property type="match status" value="1"/>
</dbReference>
<evidence type="ECO:0000256" key="3">
    <source>
        <dbReference type="ARBA" id="ARBA00022691"/>
    </source>
</evidence>
<dbReference type="SUPFAM" id="SSF46785">
    <property type="entry name" value="Winged helix' DNA-binding domain"/>
    <property type="match status" value="1"/>
</dbReference>
<accession>A0A8H3FQM7</accession>
<feature type="domain" description="O-methyltransferase C-terminal" evidence="5">
    <location>
        <begin position="216"/>
        <end position="354"/>
    </location>
</feature>
<evidence type="ECO:0000313" key="8">
    <source>
        <dbReference type="Proteomes" id="UP000664521"/>
    </source>
</evidence>
<keyword evidence="2" id="KW-0808">Transferase</keyword>
<dbReference type="Proteomes" id="UP000664521">
    <property type="component" value="Unassembled WGS sequence"/>
</dbReference>
<gene>
    <name evidence="7" type="ORF">HETSPECPRED_007250</name>
</gene>
<dbReference type="InterPro" id="IPR036388">
    <property type="entry name" value="WH-like_DNA-bd_sf"/>
</dbReference>
<dbReference type="AlphaFoldDB" id="A0A8H3FQM7"/>
<comment type="caution">
    <text evidence="7">The sequence shown here is derived from an EMBL/GenBank/DDBJ whole genome shotgun (WGS) entry which is preliminary data.</text>
</comment>
<dbReference type="InterPro" id="IPR036390">
    <property type="entry name" value="WH_DNA-bd_sf"/>
</dbReference>
<keyword evidence="1" id="KW-0489">Methyltransferase</keyword>
<proteinExistence type="predicted"/>
<organism evidence="7 8">
    <name type="scientific">Heterodermia speciosa</name>
    <dbReference type="NCBI Taxonomy" id="116794"/>
    <lineage>
        <taxon>Eukaryota</taxon>
        <taxon>Fungi</taxon>
        <taxon>Dikarya</taxon>
        <taxon>Ascomycota</taxon>
        <taxon>Pezizomycotina</taxon>
        <taxon>Lecanoromycetes</taxon>
        <taxon>OSLEUM clade</taxon>
        <taxon>Lecanoromycetidae</taxon>
        <taxon>Caliciales</taxon>
        <taxon>Physciaceae</taxon>
        <taxon>Heterodermia</taxon>
    </lineage>
</organism>
<dbReference type="PIRSF" id="PIRSF005739">
    <property type="entry name" value="O-mtase"/>
    <property type="match status" value="1"/>
</dbReference>
<keyword evidence="3" id="KW-0949">S-adenosyl-L-methionine</keyword>
<dbReference type="Gene3D" id="3.40.50.150">
    <property type="entry name" value="Vaccinia Virus protein VP39"/>
    <property type="match status" value="1"/>
</dbReference>
<evidence type="ECO:0000259" key="5">
    <source>
        <dbReference type="Pfam" id="PF00891"/>
    </source>
</evidence>
<dbReference type="InterPro" id="IPR001077">
    <property type="entry name" value="COMT_C"/>
</dbReference>
<dbReference type="PANTHER" id="PTHR43712:SF2">
    <property type="entry name" value="O-METHYLTRANSFERASE CICE"/>
    <property type="match status" value="1"/>
</dbReference>
<protein>
    <recommendedName>
        <fullName evidence="9">O-methyltransferase domain-containing protein</fullName>
    </recommendedName>
</protein>
<dbReference type="GO" id="GO:0032259">
    <property type="term" value="P:methylation"/>
    <property type="evidence" value="ECO:0007669"/>
    <property type="project" value="UniProtKB-KW"/>
</dbReference>